<sequence>MDAIKKKMQAMKLEKDNAIDKAGTWEAQARDANSKADKLIEELRDLEKELVLVEADLVSNKEHLEKANHELEEKEKLLTPTESKVATLDRKVQQIEEDLEKPEERSTSAQQILLKATQAADENNRLSTAILFLNNNETQKLLLKAHINKKAHLQKLLHNCTSAAIKLI</sequence>
<dbReference type="VEuPathDB" id="VectorBase:GPAI014773"/>
<name>A0A1A9ZHG3_GLOPL</name>
<evidence type="ECO:0008006" key="5">
    <source>
        <dbReference type="Google" id="ProtNLM"/>
    </source>
</evidence>
<feature type="coiled-coil region" evidence="2">
    <location>
        <begin position="1"/>
        <end position="105"/>
    </location>
</feature>
<evidence type="ECO:0000256" key="2">
    <source>
        <dbReference type="SAM" id="Coils"/>
    </source>
</evidence>
<evidence type="ECO:0000313" key="3">
    <source>
        <dbReference type="EnsemblMetazoa" id="GPAI014773-PA"/>
    </source>
</evidence>
<evidence type="ECO:0000256" key="1">
    <source>
        <dbReference type="ARBA" id="ARBA00023054"/>
    </source>
</evidence>
<dbReference type="Gene3D" id="1.20.5.340">
    <property type="match status" value="1"/>
</dbReference>
<dbReference type="AlphaFoldDB" id="A0A1A9ZHG3"/>
<accession>A0A1A9ZHG3</accession>
<keyword evidence="4" id="KW-1185">Reference proteome</keyword>
<reference evidence="4" key="1">
    <citation type="submission" date="2014-03" db="EMBL/GenBank/DDBJ databases">
        <authorList>
            <person name="Aksoy S."/>
            <person name="Warren W."/>
            <person name="Wilson R.K."/>
        </authorList>
    </citation>
    <scope>NUCLEOTIDE SEQUENCE [LARGE SCALE GENOMIC DNA]</scope>
    <source>
        <strain evidence="4">IAEA</strain>
    </source>
</reference>
<dbReference type="Gene3D" id="1.20.5.170">
    <property type="match status" value="1"/>
</dbReference>
<reference evidence="3" key="2">
    <citation type="submission" date="2020-05" db="UniProtKB">
        <authorList>
            <consortium name="EnsemblMetazoa"/>
        </authorList>
    </citation>
    <scope>IDENTIFICATION</scope>
    <source>
        <strain evidence="3">IAEA</strain>
    </source>
</reference>
<dbReference type="FunFam" id="1.20.5.340:FF:000001">
    <property type="entry name" value="Tropomyosin alpha-1 chain isoform 2"/>
    <property type="match status" value="1"/>
</dbReference>
<organism evidence="3 4">
    <name type="scientific">Glossina pallidipes</name>
    <name type="common">Tsetse fly</name>
    <dbReference type="NCBI Taxonomy" id="7398"/>
    <lineage>
        <taxon>Eukaryota</taxon>
        <taxon>Metazoa</taxon>
        <taxon>Ecdysozoa</taxon>
        <taxon>Arthropoda</taxon>
        <taxon>Hexapoda</taxon>
        <taxon>Insecta</taxon>
        <taxon>Pterygota</taxon>
        <taxon>Neoptera</taxon>
        <taxon>Endopterygota</taxon>
        <taxon>Diptera</taxon>
        <taxon>Brachycera</taxon>
        <taxon>Muscomorpha</taxon>
        <taxon>Hippoboscoidea</taxon>
        <taxon>Glossinidae</taxon>
        <taxon>Glossina</taxon>
    </lineage>
</organism>
<keyword evidence="1 2" id="KW-0175">Coiled coil</keyword>
<dbReference type="STRING" id="7398.A0A1A9ZHG3"/>
<evidence type="ECO:0000313" key="4">
    <source>
        <dbReference type="Proteomes" id="UP000092445"/>
    </source>
</evidence>
<protein>
    <recommendedName>
        <fullName evidence="5">Tropomyosin</fullName>
    </recommendedName>
</protein>
<dbReference type="PANTHER" id="PTHR19269">
    <property type="entry name" value="TROPOMYOSIN"/>
    <property type="match status" value="1"/>
</dbReference>
<dbReference type="SUPFAM" id="SSF57997">
    <property type="entry name" value="Tropomyosin"/>
    <property type="match status" value="1"/>
</dbReference>
<proteinExistence type="predicted"/>
<dbReference type="EnsemblMetazoa" id="GPAI014773-RA">
    <property type="protein sequence ID" value="GPAI014773-PA"/>
    <property type="gene ID" value="GPAI014773"/>
</dbReference>
<dbReference type="Proteomes" id="UP000092445">
    <property type="component" value="Unassembled WGS sequence"/>
</dbReference>